<name>A0A7T5R3S6_9BACT</name>
<keyword evidence="4 5" id="KW-0472">Membrane</keyword>
<evidence type="ECO:0000313" key="7">
    <source>
        <dbReference type="Proteomes" id="UP000595362"/>
    </source>
</evidence>
<dbReference type="NCBIfam" id="TIGR00945">
    <property type="entry name" value="tatC"/>
    <property type="match status" value="1"/>
</dbReference>
<keyword evidence="5" id="KW-0811">Translocation</keyword>
<evidence type="ECO:0000256" key="5">
    <source>
        <dbReference type="HAMAP-Rule" id="MF_00902"/>
    </source>
</evidence>
<keyword evidence="5" id="KW-0813">Transport</keyword>
<dbReference type="EMBL" id="CP066681">
    <property type="protein sequence ID" value="QQG37007.1"/>
    <property type="molecule type" value="Genomic_DNA"/>
</dbReference>
<evidence type="ECO:0000313" key="6">
    <source>
        <dbReference type="EMBL" id="QQG37007.1"/>
    </source>
</evidence>
<evidence type="ECO:0000256" key="1">
    <source>
        <dbReference type="ARBA" id="ARBA00004141"/>
    </source>
</evidence>
<accession>A0A7T5R3S6</accession>
<gene>
    <name evidence="5 6" type="primary">tatC</name>
    <name evidence="6" type="ORF">HYS17_04380</name>
</gene>
<dbReference type="PANTHER" id="PTHR30371">
    <property type="entry name" value="SEC-INDEPENDENT PROTEIN TRANSLOCASE PROTEIN TATC"/>
    <property type="match status" value="1"/>
</dbReference>
<dbReference type="GO" id="GO:0043953">
    <property type="term" value="P:protein transport by the Tat complex"/>
    <property type="evidence" value="ECO:0007669"/>
    <property type="project" value="UniProtKB-UniRule"/>
</dbReference>
<keyword evidence="3 5" id="KW-1133">Transmembrane helix</keyword>
<dbReference type="PROSITE" id="PS01218">
    <property type="entry name" value="TATC"/>
    <property type="match status" value="1"/>
</dbReference>
<dbReference type="Pfam" id="PF00902">
    <property type="entry name" value="TatC"/>
    <property type="match status" value="1"/>
</dbReference>
<evidence type="ECO:0000256" key="3">
    <source>
        <dbReference type="ARBA" id="ARBA00022989"/>
    </source>
</evidence>
<feature type="transmembrane region" description="Helical" evidence="5">
    <location>
        <begin position="174"/>
        <end position="200"/>
    </location>
</feature>
<feature type="transmembrane region" description="Helical" evidence="5">
    <location>
        <begin position="118"/>
        <end position="140"/>
    </location>
</feature>
<feature type="transmembrane region" description="Helical" evidence="5">
    <location>
        <begin position="212"/>
        <end position="227"/>
    </location>
</feature>
<dbReference type="GO" id="GO:0065002">
    <property type="term" value="P:intracellular protein transmembrane transport"/>
    <property type="evidence" value="ECO:0007669"/>
    <property type="project" value="TreeGrafter"/>
</dbReference>
<feature type="transmembrane region" description="Helical" evidence="5">
    <location>
        <begin position="233"/>
        <end position="253"/>
    </location>
</feature>
<keyword evidence="2 5" id="KW-0812">Transmembrane</keyword>
<dbReference type="GO" id="GO:0033281">
    <property type="term" value="C:TAT protein transport complex"/>
    <property type="evidence" value="ECO:0007669"/>
    <property type="project" value="UniProtKB-UniRule"/>
</dbReference>
<comment type="similarity">
    <text evidence="5">Belongs to the TatC family.</text>
</comment>
<dbReference type="InterPro" id="IPR019820">
    <property type="entry name" value="Sec-indep_translocase_CS"/>
</dbReference>
<comment type="function">
    <text evidence="5">Part of the twin-arginine translocation (Tat) system that transports large folded proteins containing a characteristic twin-arginine motif in their signal peptide across membranes.</text>
</comment>
<protein>
    <recommendedName>
        <fullName evidence="5">Sec-independent protein translocase protein TatC</fullName>
    </recommendedName>
</protein>
<keyword evidence="5" id="KW-1003">Cell membrane</keyword>
<comment type="subunit">
    <text evidence="5">Forms a complex with TatA.</text>
</comment>
<feature type="transmembrane region" description="Helical" evidence="5">
    <location>
        <begin position="85"/>
        <end position="106"/>
    </location>
</feature>
<comment type="subcellular location">
    <subcellularLocation>
        <location evidence="5">Cell membrane</location>
        <topology evidence="5">Multi-pass membrane protein</topology>
    </subcellularLocation>
    <subcellularLocation>
        <location evidence="1">Membrane</location>
        <topology evidence="1">Multi-pass membrane protein</topology>
    </subcellularLocation>
</comment>
<organism evidence="6 7">
    <name type="scientific">Micavibrio aeruginosavorus</name>
    <dbReference type="NCBI Taxonomy" id="349221"/>
    <lineage>
        <taxon>Bacteria</taxon>
        <taxon>Pseudomonadati</taxon>
        <taxon>Bdellovibrionota</taxon>
        <taxon>Bdellovibrionia</taxon>
        <taxon>Bdellovibrionales</taxon>
        <taxon>Pseudobdellovibrionaceae</taxon>
        <taxon>Micavibrio</taxon>
    </lineage>
</organism>
<feature type="transmembrane region" description="Helical" evidence="5">
    <location>
        <begin position="29"/>
        <end position="47"/>
    </location>
</feature>
<evidence type="ECO:0000256" key="2">
    <source>
        <dbReference type="ARBA" id="ARBA00022692"/>
    </source>
</evidence>
<dbReference type="InterPro" id="IPR002033">
    <property type="entry name" value="TatC"/>
</dbReference>
<dbReference type="Proteomes" id="UP000595362">
    <property type="component" value="Chromosome"/>
</dbReference>
<evidence type="ECO:0000256" key="4">
    <source>
        <dbReference type="ARBA" id="ARBA00023136"/>
    </source>
</evidence>
<dbReference type="GO" id="GO:0009977">
    <property type="term" value="F:proton motive force dependent protein transmembrane transporter activity"/>
    <property type="evidence" value="ECO:0007669"/>
    <property type="project" value="TreeGrafter"/>
</dbReference>
<dbReference type="PRINTS" id="PR01840">
    <property type="entry name" value="TATCFAMILY"/>
</dbReference>
<dbReference type="AlphaFoldDB" id="A0A7T5R3S6"/>
<proteinExistence type="inferred from homology"/>
<dbReference type="HAMAP" id="MF_00902">
    <property type="entry name" value="TatC"/>
    <property type="match status" value="1"/>
</dbReference>
<sequence>MNVNPHDQPLPVDGRQTLAGHLVELRKRLLWSLVAVLAATGISFLFVEDIYGFLVKPLAQALGPGDSQRLIYTGLTEAFFTYLKVSFFAGIFLSFPIMAMQIWKFVAPGLYKTEKRAFLPFLIATPVLFFAGAALVYYWLMPVAWEFFIGFQSDGTHTALPIQLEARVGEYLDLVMLLIFAFGLCFQLPVLLVLLGRAGLVTPEQLAKGRRYAIVIAFVVAAFLTPPDVLSQFALAVPIILLYEISILVIRYLQKPSVRAE</sequence>
<keyword evidence="5" id="KW-0653">Protein transport</keyword>
<dbReference type="PANTHER" id="PTHR30371:SF0">
    <property type="entry name" value="SEC-INDEPENDENT PROTEIN TRANSLOCASE PROTEIN TATC, CHLOROPLASTIC-RELATED"/>
    <property type="match status" value="1"/>
</dbReference>
<reference evidence="6 7" key="1">
    <citation type="submission" date="2020-07" db="EMBL/GenBank/DDBJ databases">
        <title>Huge and variable diversity of episymbiotic CPR bacteria and DPANN archaea in groundwater ecosystems.</title>
        <authorList>
            <person name="He C.Y."/>
            <person name="Keren R."/>
            <person name="Whittaker M."/>
            <person name="Farag I.F."/>
            <person name="Doudna J."/>
            <person name="Cate J.H.D."/>
            <person name="Banfield J.F."/>
        </authorList>
    </citation>
    <scope>NUCLEOTIDE SEQUENCE [LARGE SCALE GENOMIC DNA]</scope>
    <source>
        <strain evidence="6">NC_groundwater_70_Ag_B-0.1um_54_66</strain>
    </source>
</reference>